<feature type="domain" description="Porin" evidence="12">
    <location>
        <begin position="26"/>
        <end position="333"/>
    </location>
</feature>
<evidence type="ECO:0000313" key="14">
    <source>
        <dbReference type="Proteomes" id="UP000294737"/>
    </source>
</evidence>
<name>A0A4R6G119_9BURK</name>
<keyword evidence="9" id="KW-0472">Membrane</keyword>
<evidence type="ECO:0000259" key="12">
    <source>
        <dbReference type="Pfam" id="PF13609"/>
    </source>
</evidence>
<dbReference type="CDD" id="cd00342">
    <property type="entry name" value="gram_neg_porins"/>
    <property type="match status" value="1"/>
</dbReference>
<evidence type="ECO:0000256" key="1">
    <source>
        <dbReference type="ARBA" id="ARBA00004571"/>
    </source>
</evidence>
<keyword evidence="6 11" id="KW-0732">Signal</keyword>
<proteinExistence type="predicted"/>
<dbReference type="Gene3D" id="2.40.160.10">
    <property type="entry name" value="Porin"/>
    <property type="match status" value="1"/>
</dbReference>
<dbReference type="PANTHER" id="PTHR34501:SF9">
    <property type="entry name" value="MAJOR OUTER MEMBRANE PROTEIN P.IA"/>
    <property type="match status" value="1"/>
</dbReference>
<keyword evidence="10" id="KW-0998">Cell outer membrane</keyword>
<keyword evidence="3" id="KW-0813">Transport</keyword>
<feature type="chain" id="PRO_5020398682" evidence="11">
    <location>
        <begin position="40"/>
        <end position="362"/>
    </location>
</feature>
<dbReference type="Proteomes" id="UP000294737">
    <property type="component" value="Unassembled WGS sequence"/>
</dbReference>
<dbReference type="GO" id="GO:0046930">
    <property type="term" value="C:pore complex"/>
    <property type="evidence" value="ECO:0007669"/>
    <property type="project" value="UniProtKB-KW"/>
</dbReference>
<dbReference type="InterPro" id="IPR001702">
    <property type="entry name" value="Porin_Gram-ve"/>
</dbReference>
<accession>A0A4R6G119</accession>
<evidence type="ECO:0000256" key="3">
    <source>
        <dbReference type="ARBA" id="ARBA00022448"/>
    </source>
</evidence>
<evidence type="ECO:0000256" key="10">
    <source>
        <dbReference type="ARBA" id="ARBA00023237"/>
    </source>
</evidence>
<gene>
    <name evidence="13" type="ORF">EV677_2889</name>
</gene>
<dbReference type="GO" id="GO:0015288">
    <property type="term" value="F:porin activity"/>
    <property type="evidence" value="ECO:0007669"/>
    <property type="project" value="UniProtKB-KW"/>
</dbReference>
<feature type="signal peptide" evidence="11">
    <location>
        <begin position="1"/>
        <end position="39"/>
    </location>
</feature>
<organism evidence="13 14">
    <name type="scientific">Herminiimonas fonticola</name>
    <dbReference type="NCBI Taxonomy" id="303380"/>
    <lineage>
        <taxon>Bacteria</taxon>
        <taxon>Pseudomonadati</taxon>
        <taxon>Pseudomonadota</taxon>
        <taxon>Betaproteobacteria</taxon>
        <taxon>Burkholderiales</taxon>
        <taxon>Oxalobacteraceae</taxon>
        <taxon>Herminiimonas</taxon>
    </lineage>
</organism>
<dbReference type="InterPro" id="IPR023614">
    <property type="entry name" value="Porin_dom_sf"/>
</dbReference>
<keyword evidence="14" id="KW-1185">Reference proteome</keyword>
<evidence type="ECO:0000256" key="4">
    <source>
        <dbReference type="ARBA" id="ARBA00022452"/>
    </source>
</evidence>
<comment type="subcellular location">
    <subcellularLocation>
        <location evidence="1">Cell outer membrane</location>
        <topology evidence="1">Multi-pass membrane protein</topology>
    </subcellularLocation>
</comment>
<comment type="caution">
    <text evidence="13">The sequence shown here is derived from an EMBL/GenBank/DDBJ whole genome shotgun (WGS) entry which is preliminary data.</text>
</comment>
<dbReference type="Pfam" id="PF13609">
    <property type="entry name" value="Porin_4"/>
    <property type="match status" value="1"/>
</dbReference>
<keyword evidence="4" id="KW-1134">Transmembrane beta strand</keyword>
<dbReference type="InterPro" id="IPR033900">
    <property type="entry name" value="Gram_neg_porin_domain"/>
</dbReference>
<protein>
    <submittedName>
        <fullName evidence="13">Putative porin</fullName>
    </submittedName>
</protein>
<dbReference type="AlphaFoldDB" id="A0A4R6G119"/>
<dbReference type="EMBL" id="SNWF01000008">
    <property type="protein sequence ID" value="TDN88019.1"/>
    <property type="molecule type" value="Genomic_DNA"/>
</dbReference>
<dbReference type="PRINTS" id="PR00182">
    <property type="entry name" value="ECOLNEIPORIN"/>
</dbReference>
<evidence type="ECO:0000256" key="6">
    <source>
        <dbReference type="ARBA" id="ARBA00022729"/>
    </source>
</evidence>
<sequence>MRKTSTLCAASHIASKLVFIIKPLAAVILTSASMGAAQAQNNVTIYGRVVAGVNYQSNVDTRGGSKWSIDGNEWGTSMLGFKGSEDLGGGTRAFFTLESGFDASTGSISSAGLWSRRSYLGLSGSAGTLKMGKDMAIQSDPVWALDPTGQQALSTATLVKGRSWLQTNNMVSYTSPNFGGFTVTGMHGFGEQAGSFTRGSRDGISLAYVQPTYELRAIYDVQRDANGGYSSLYQTSKELILGGTVTLDKLKLFAGFENLRAPNVVGTDPDRANLYWLGANYQIIPALTLIAAAYHTNVNKGVGDANLFMLGGNYNLSKRTLLYVTIGTVRNSANSDFSVEYGDGGIAGQRQNAFYTGISHSF</sequence>
<evidence type="ECO:0000313" key="13">
    <source>
        <dbReference type="EMBL" id="TDN88019.1"/>
    </source>
</evidence>
<reference evidence="13 14" key="1">
    <citation type="submission" date="2019-03" db="EMBL/GenBank/DDBJ databases">
        <title>Genomic Encyclopedia of Type Strains, Phase IV (KMG-IV): sequencing the most valuable type-strain genomes for metagenomic binning, comparative biology and taxonomic classification.</title>
        <authorList>
            <person name="Goeker M."/>
        </authorList>
    </citation>
    <scope>NUCLEOTIDE SEQUENCE [LARGE SCALE GENOMIC DNA]</scope>
    <source>
        <strain evidence="13 14">DSM 18555</strain>
    </source>
</reference>
<evidence type="ECO:0000256" key="2">
    <source>
        <dbReference type="ARBA" id="ARBA00011233"/>
    </source>
</evidence>
<evidence type="ECO:0000256" key="5">
    <source>
        <dbReference type="ARBA" id="ARBA00022692"/>
    </source>
</evidence>
<dbReference type="GO" id="GO:0009279">
    <property type="term" value="C:cell outer membrane"/>
    <property type="evidence" value="ECO:0007669"/>
    <property type="project" value="UniProtKB-SubCell"/>
</dbReference>
<keyword evidence="7" id="KW-0406">Ion transport</keyword>
<keyword evidence="5" id="KW-0812">Transmembrane</keyword>
<dbReference type="InterPro" id="IPR002299">
    <property type="entry name" value="Porin_Neis"/>
</dbReference>
<dbReference type="PANTHER" id="PTHR34501">
    <property type="entry name" value="PROTEIN YDDL-RELATED"/>
    <property type="match status" value="1"/>
</dbReference>
<dbReference type="PRINTS" id="PR00184">
    <property type="entry name" value="NEISSPPORIN"/>
</dbReference>
<dbReference type="GO" id="GO:0034220">
    <property type="term" value="P:monoatomic ion transmembrane transport"/>
    <property type="evidence" value="ECO:0007669"/>
    <property type="project" value="InterPro"/>
</dbReference>
<evidence type="ECO:0000256" key="8">
    <source>
        <dbReference type="ARBA" id="ARBA00023114"/>
    </source>
</evidence>
<dbReference type="OrthoDB" id="8712661at2"/>
<keyword evidence="8" id="KW-0626">Porin</keyword>
<evidence type="ECO:0000256" key="7">
    <source>
        <dbReference type="ARBA" id="ARBA00023065"/>
    </source>
</evidence>
<evidence type="ECO:0000256" key="9">
    <source>
        <dbReference type="ARBA" id="ARBA00023136"/>
    </source>
</evidence>
<dbReference type="RefSeq" id="WP_112992690.1">
    <property type="nucleotide sequence ID" value="NZ_PTLZ01000003.1"/>
</dbReference>
<dbReference type="InterPro" id="IPR050298">
    <property type="entry name" value="Gram-neg_bact_OMP"/>
</dbReference>
<comment type="subunit">
    <text evidence="2">Homotrimer.</text>
</comment>
<evidence type="ECO:0000256" key="11">
    <source>
        <dbReference type="SAM" id="SignalP"/>
    </source>
</evidence>
<dbReference type="SUPFAM" id="SSF56935">
    <property type="entry name" value="Porins"/>
    <property type="match status" value="1"/>
</dbReference>